<dbReference type="InterPro" id="IPR050595">
    <property type="entry name" value="Bact_response_regulator"/>
</dbReference>
<evidence type="ECO:0000313" key="5">
    <source>
        <dbReference type="Proteomes" id="UP000294419"/>
    </source>
</evidence>
<gene>
    <name evidence="4" type="primary">glnG</name>
    <name evidence="4" type="ORF">NBC122_00870</name>
</gene>
<evidence type="ECO:0000256" key="2">
    <source>
        <dbReference type="PROSITE-ProRule" id="PRU00169"/>
    </source>
</evidence>
<dbReference type="SMART" id="SM00448">
    <property type="entry name" value="REC"/>
    <property type="match status" value="1"/>
</dbReference>
<organism evidence="4 5">
    <name type="scientific">Chryseobacterium salivictor</name>
    <dbReference type="NCBI Taxonomy" id="2547600"/>
    <lineage>
        <taxon>Bacteria</taxon>
        <taxon>Pseudomonadati</taxon>
        <taxon>Bacteroidota</taxon>
        <taxon>Flavobacteriia</taxon>
        <taxon>Flavobacteriales</taxon>
        <taxon>Weeksellaceae</taxon>
        <taxon>Chryseobacterium group</taxon>
        <taxon>Chryseobacterium</taxon>
    </lineage>
</organism>
<dbReference type="AlphaFoldDB" id="A0A4P6ZE70"/>
<dbReference type="PANTHER" id="PTHR44591:SF3">
    <property type="entry name" value="RESPONSE REGULATORY DOMAIN-CONTAINING PROTEIN"/>
    <property type="match status" value="1"/>
</dbReference>
<evidence type="ECO:0000313" key="4">
    <source>
        <dbReference type="EMBL" id="QBO57702.1"/>
    </source>
</evidence>
<keyword evidence="5" id="KW-1185">Reference proteome</keyword>
<dbReference type="PANTHER" id="PTHR44591">
    <property type="entry name" value="STRESS RESPONSE REGULATOR PROTEIN 1"/>
    <property type="match status" value="1"/>
</dbReference>
<evidence type="ECO:0000256" key="1">
    <source>
        <dbReference type="ARBA" id="ARBA00022553"/>
    </source>
</evidence>
<proteinExistence type="predicted"/>
<feature type="modified residue" description="4-aspartylphosphate" evidence="2">
    <location>
        <position position="51"/>
    </location>
</feature>
<dbReference type="RefSeq" id="WP_133439193.1">
    <property type="nucleotide sequence ID" value="NZ_CP037954.1"/>
</dbReference>
<dbReference type="Proteomes" id="UP000294419">
    <property type="component" value="Chromosome"/>
</dbReference>
<dbReference type="Pfam" id="PF00072">
    <property type="entry name" value="Response_reg"/>
    <property type="match status" value="1"/>
</dbReference>
<dbReference type="KEGG" id="csal:NBC122_00870"/>
<dbReference type="Gene3D" id="3.40.50.2300">
    <property type="match status" value="1"/>
</dbReference>
<feature type="domain" description="Response regulatory" evidence="3">
    <location>
        <begin position="2"/>
        <end position="116"/>
    </location>
</feature>
<evidence type="ECO:0000259" key="3">
    <source>
        <dbReference type="PROSITE" id="PS50110"/>
    </source>
</evidence>
<dbReference type="InterPro" id="IPR001789">
    <property type="entry name" value="Sig_transdc_resp-reg_receiver"/>
</dbReference>
<protein>
    <submittedName>
        <fullName evidence="4">Nitrogen regulation protein NR(I)</fullName>
    </submittedName>
</protein>
<name>A0A4P6ZE70_9FLAO</name>
<accession>A0A4P6ZE70</accession>
<dbReference type="GO" id="GO:0000160">
    <property type="term" value="P:phosphorelay signal transduction system"/>
    <property type="evidence" value="ECO:0007669"/>
    <property type="project" value="InterPro"/>
</dbReference>
<keyword evidence="1 2" id="KW-0597">Phosphoprotein</keyword>
<reference evidence="4 5" key="1">
    <citation type="submission" date="2019-03" db="EMBL/GenBank/DDBJ databases">
        <authorList>
            <person name="Kim H."/>
            <person name="Yu S.-M."/>
        </authorList>
    </citation>
    <scope>NUCLEOTIDE SEQUENCE [LARGE SCALE GENOMIC DNA]</scope>
    <source>
        <strain evidence="4 5">NBC122</strain>
    </source>
</reference>
<dbReference type="PROSITE" id="PS50110">
    <property type="entry name" value="RESPONSE_REGULATORY"/>
    <property type="match status" value="1"/>
</dbReference>
<dbReference type="EMBL" id="CP037954">
    <property type="protein sequence ID" value="QBO57702.1"/>
    <property type="molecule type" value="Genomic_DNA"/>
</dbReference>
<dbReference type="SUPFAM" id="SSF52172">
    <property type="entry name" value="CheY-like"/>
    <property type="match status" value="1"/>
</dbReference>
<sequence>MKILIVDDNKDICQLIESILLADGYDIQSCCNPSEFHEKLKHAKPELIITDMLMSGFDGRTLTKDIKNNSETADIKVMLMSAHPDAAQISNEIGADDFLAKPFEIDDLVDKVERLLN</sequence>
<dbReference type="OrthoDB" id="9789181at2"/>
<dbReference type="InterPro" id="IPR011006">
    <property type="entry name" value="CheY-like_superfamily"/>
</dbReference>